<gene>
    <name evidence="1" type="ORF">FWILDA_LOCUS10899</name>
</gene>
<dbReference type="EMBL" id="CAMKVN010002924">
    <property type="protein sequence ID" value="CAI2183080.1"/>
    <property type="molecule type" value="Genomic_DNA"/>
</dbReference>
<reference evidence="1" key="1">
    <citation type="submission" date="2022-08" db="EMBL/GenBank/DDBJ databases">
        <authorList>
            <person name="Kallberg Y."/>
            <person name="Tangrot J."/>
            <person name="Rosling A."/>
        </authorList>
    </citation>
    <scope>NUCLEOTIDE SEQUENCE</scope>
    <source>
        <strain evidence="1">Wild A</strain>
    </source>
</reference>
<protein>
    <submittedName>
        <fullName evidence="1">8810_t:CDS:1</fullName>
    </submittedName>
</protein>
<keyword evidence="2" id="KW-1185">Reference proteome</keyword>
<accession>A0A9W4SVK3</accession>
<sequence>MSSSQIDYIWSSVDVISNFIGCKTVQLASTLTDHSIVILYIENSLNVKNNKKNVPLKKVYNYDKMTEDNCTPLSVFHSNYFYNLMDLHHRLLTAHSKILHFSLNDCNLLEESTRLRIRQLQQKEWLHISPLIV</sequence>
<evidence type="ECO:0000313" key="2">
    <source>
        <dbReference type="Proteomes" id="UP001153678"/>
    </source>
</evidence>
<dbReference type="Proteomes" id="UP001153678">
    <property type="component" value="Unassembled WGS sequence"/>
</dbReference>
<proteinExistence type="predicted"/>
<dbReference type="OrthoDB" id="2445793at2759"/>
<organism evidence="1 2">
    <name type="scientific">Funneliformis geosporum</name>
    <dbReference type="NCBI Taxonomy" id="1117311"/>
    <lineage>
        <taxon>Eukaryota</taxon>
        <taxon>Fungi</taxon>
        <taxon>Fungi incertae sedis</taxon>
        <taxon>Mucoromycota</taxon>
        <taxon>Glomeromycotina</taxon>
        <taxon>Glomeromycetes</taxon>
        <taxon>Glomerales</taxon>
        <taxon>Glomeraceae</taxon>
        <taxon>Funneliformis</taxon>
    </lineage>
</organism>
<name>A0A9W4SVK3_9GLOM</name>
<comment type="caution">
    <text evidence="1">The sequence shown here is derived from an EMBL/GenBank/DDBJ whole genome shotgun (WGS) entry which is preliminary data.</text>
</comment>
<dbReference type="AlphaFoldDB" id="A0A9W4SVK3"/>
<evidence type="ECO:0000313" key="1">
    <source>
        <dbReference type="EMBL" id="CAI2183080.1"/>
    </source>
</evidence>